<evidence type="ECO:0000256" key="8">
    <source>
        <dbReference type="SAM" id="SignalP"/>
    </source>
</evidence>
<feature type="compositionally biased region" description="Polar residues" evidence="7">
    <location>
        <begin position="134"/>
        <end position="143"/>
    </location>
</feature>
<name>A0A3L6G0R5_MAIZE</name>
<dbReference type="AlphaFoldDB" id="A0A3L6G0R5"/>
<feature type="chain" id="PRO_5018314854" evidence="8">
    <location>
        <begin position="25"/>
        <end position="415"/>
    </location>
</feature>
<feature type="region of interest" description="Disordered" evidence="7">
    <location>
        <begin position="327"/>
        <end position="415"/>
    </location>
</feature>
<evidence type="ECO:0000256" key="7">
    <source>
        <dbReference type="SAM" id="MobiDB-lite"/>
    </source>
</evidence>
<sequence>MALVSAVILFRWALSGFLTFLSCAVDPVHKYLCIYFFYKICSAMGKEVVDMSTDEESDCVVMCPPNRNADHEEAVSGSHDEDSSGRQENPYAVNSHMKTRGQEDVSVNPDLLKLIHQQESSVSNSPSKPAGARQQGSSHTVPESCTIAPESRSSGAGTCAPISYPTSSGEKLSDISSSSPRSMTKVCDKLYCLWICRVHQSHAGSLSNLTILLTVKKRTHILSLLRILFFFSNIDHINFPVDLIVLTVTSARAGKTKKTTVAVAPTFVCDNRAEKRGEFYTKLEEKRKALEEEKLQAEARKQEEEEEALRQLRKNLVVRAKPVPSFYQEPPPKVELKKVPPTRAKSPKLTRRKSCSDTPHTPEGGNGGGAVCCRLHRHSVGNSKDIGGKAQCSPKTGPAAKSRAPPNPGKTRGLP</sequence>
<gene>
    <name evidence="10" type="primary">WDL2_1</name>
    <name evidence="10" type="ORF">Zm00014a_008131</name>
</gene>
<proteinExistence type="inferred from homology"/>
<dbReference type="InterPro" id="IPR027329">
    <property type="entry name" value="TPX2_C"/>
</dbReference>
<feature type="compositionally biased region" description="Basic and acidic residues" evidence="7">
    <location>
        <begin position="70"/>
        <end position="85"/>
    </location>
</feature>
<dbReference type="GO" id="GO:0005874">
    <property type="term" value="C:microtubule"/>
    <property type="evidence" value="ECO:0007669"/>
    <property type="project" value="UniProtKB-KW"/>
</dbReference>
<dbReference type="PANTHER" id="PTHR46372:SF2">
    <property type="entry name" value="PROTEIN WVD2-LIKE 3"/>
    <property type="match status" value="1"/>
</dbReference>
<dbReference type="Pfam" id="PF06886">
    <property type="entry name" value="TPX2"/>
    <property type="match status" value="1"/>
</dbReference>
<evidence type="ECO:0000313" key="11">
    <source>
        <dbReference type="Proteomes" id="UP000251960"/>
    </source>
</evidence>
<keyword evidence="6" id="KW-0175">Coiled coil</keyword>
<feature type="domain" description="TPX2 C-terminal" evidence="9">
    <location>
        <begin position="266"/>
        <end position="335"/>
    </location>
</feature>
<evidence type="ECO:0000259" key="9">
    <source>
        <dbReference type="Pfam" id="PF06886"/>
    </source>
</evidence>
<dbReference type="GO" id="GO:0000226">
    <property type="term" value="P:microtubule cytoskeleton organization"/>
    <property type="evidence" value="ECO:0007669"/>
    <property type="project" value="InterPro"/>
</dbReference>
<dbReference type="PANTHER" id="PTHR46372">
    <property type="entry name" value="PROTEIN WVD2-LIKE 3"/>
    <property type="match status" value="1"/>
</dbReference>
<accession>A0A3L6G0R5</accession>
<feature type="coiled-coil region" evidence="6">
    <location>
        <begin position="280"/>
        <end position="319"/>
    </location>
</feature>
<keyword evidence="8" id="KW-0732">Signal</keyword>
<dbReference type="Proteomes" id="UP000251960">
    <property type="component" value="Chromosome 2"/>
</dbReference>
<protein>
    <submittedName>
        <fullName evidence="10">Protein WVD2-like 2</fullName>
    </submittedName>
</protein>
<keyword evidence="4" id="KW-0493">Microtubule</keyword>
<comment type="caution">
    <text evidence="10">The sequence shown here is derived from an EMBL/GenBank/DDBJ whole genome shotgun (WGS) entry which is preliminary data.</text>
</comment>
<evidence type="ECO:0000256" key="4">
    <source>
        <dbReference type="ARBA" id="ARBA00022701"/>
    </source>
</evidence>
<keyword evidence="3" id="KW-0963">Cytoplasm</keyword>
<evidence type="ECO:0000256" key="6">
    <source>
        <dbReference type="SAM" id="Coils"/>
    </source>
</evidence>
<reference evidence="10 11" key="1">
    <citation type="journal article" date="2018" name="Nat. Genet.">
        <title>Extensive intraspecific gene order and gene structural variations between Mo17 and other maize genomes.</title>
        <authorList>
            <person name="Sun S."/>
            <person name="Zhou Y."/>
            <person name="Chen J."/>
            <person name="Shi J."/>
            <person name="Zhao H."/>
            <person name="Zhao H."/>
            <person name="Song W."/>
            <person name="Zhang M."/>
            <person name="Cui Y."/>
            <person name="Dong X."/>
            <person name="Liu H."/>
            <person name="Ma X."/>
            <person name="Jiao Y."/>
            <person name="Wang B."/>
            <person name="Wei X."/>
            <person name="Stein J.C."/>
            <person name="Glaubitz J.C."/>
            <person name="Lu F."/>
            <person name="Yu G."/>
            <person name="Liang C."/>
            <person name="Fengler K."/>
            <person name="Li B."/>
            <person name="Rafalski A."/>
            <person name="Schnable P.S."/>
            <person name="Ware D.H."/>
            <person name="Buckler E.S."/>
            <person name="Lai J."/>
        </authorList>
    </citation>
    <scope>NUCLEOTIDE SEQUENCE [LARGE SCALE GENOMIC DNA]</scope>
    <source>
        <strain evidence="11">cv. Missouri 17</strain>
        <tissue evidence="10">Seedling</tissue>
    </source>
</reference>
<evidence type="ECO:0000256" key="3">
    <source>
        <dbReference type="ARBA" id="ARBA00022490"/>
    </source>
</evidence>
<dbReference type="ExpressionAtlas" id="A0A3L6G0R5">
    <property type="expression patterns" value="baseline and differential"/>
</dbReference>
<feature type="region of interest" description="Disordered" evidence="7">
    <location>
        <begin position="70"/>
        <end position="91"/>
    </location>
</feature>
<dbReference type="GO" id="GO:0008017">
    <property type="term" value="F:microtubule binding"/>
    <property type="evidence" value="ECO:0007669"/>
    <property type="project" value="InterPro"/>
</dbReference>
<keyword evidence="5" id="KW-0206">Cytoskeleton</keyword>
<evidence type="ECO:0000313" key="10">
    <source>
        <dbReference type="EMBL" id="PWZ38990.1"/>
    </source>
</evidence>
<feature type="compositionally biased region" description="Polar residues" evidence="7">
    <location>
        <begin position="118"/>
        <end position="127"/>
    </location>
</feature>
<evidence type="ECO:0000256" key="2">
    <source>
        <dbReference type="ARBA" id="ARBA00005885"/>
    </source>
</evidence>
<feature type="signal peptide" evidence="8">
    <location>
        <begin position="1"/>
        <end position="24"/>
    </location>
</feature>
<dbReference type="InterPro" id="IPR044806">
    <property type="entry name" value="WVD2/WDL1-4"/>
</dbReference>
<organism evidence="10 11">
    <name type="scientific">Zea mays</name>
    <name type="common">Maize</name>
    <dbReference type="NCBI Taxonomy" id="4577"/>
    <lineage>
        <taxon>Eukaryota</taxon>
        <taxon>Viridiplantae</taxon>
        <taxon>Streptophyta</taxon>
        <taxon>Embryophyta</taxon>
        <taxon>Tracheophyta</taxon>
        <taxon>Spermatophyta</taxon>
        <taxon>Magnoliopsida</taxon>
        <taxon>Liliopsida</taxon>
        <taxon>Poales</taxon>
        <taxon>Poaceae</taxon>
        <taxon>PACMAD clade</taxon>
        <taxon>Panicoideae</taxon>
        <taxon>Andropogonodae</taxon>
        <taxon>Andropogoneae</taxon>
        <taxon>Tripsacinae</taxon>
        <taxon>Zea</taxon>
    </lineage>
</organism>
<dbReference type="EMBL" id="NCVQ01000003">
    <property type="protein sequence ID" value="PWZ38990.1"/>
    <property type="molecule type" value="Genomic_DNA"/>
</dbReference>
<evidence type="ECO:0000256" key="1">
    <source>
        <dbReference type="ARBA" id="ARBA00004245"/>
    </source>
</evidence>
<comment type="similarity">
    <text evidence="2">Belongs to the TPX2 family.</text>
</comment>
<feature type="region of interest" description="Disordered" evidence="7">
    <location>
        <begin position="118"/>
        <end position="160"/>
    </location>
</feature>
<evidence type="ECO:0000256" key="5">
    <source>
        <dbReference type="ARBA" id="ARBA00023212"/>
    </source>
</evidence>
<comment type="subcellular location">
    <subcellularLocation>
        <location evidence="1">Cytoplasm</location>
        <location evidence="1">Cytoskeleton</location>
    </subcellularLocation>
</comment>